<dbReference type="GO" id="GO:0005634">
    <property type="term" value="C:nucleus"/>
    <property type="evidence" value="ECO:0007669"/>
    <property type="project" value="TreeGrafter"/>
</dbReference>
<sequence length="434" mass="47125">MSNDTQTLPPISEIHSLAQTGPEYDLPSPMSIEQLCDVSNMKDSDIERMSQEMEAVQALGTMRALGDGAQDGELETLNQPFISRVSNIPLVNSALRFYEQSKTNSKIVKYGAERVESAVKTIGMPVLNKLEPQLGQLDEFACRQLDSLEKRYPSLKRQDGEEVMAHETSGLRQRNVSSAKETDITSDPPSQSQSLTQVSTASVQRSRWEQYLVEASAAAGAGAAAFSEESMRALKYCLQWLQYATGNIDQQISLLKEYIAGLNGNSSESTALTVHNPSTLASIKRELIETVRKVVDVVGRYAGSCLPGEARKHVREFILTLPGRLATVHSASPSPMGSPLMSPASDGPRNNLPGSAQRVLVFATESLLMLNSIAGIFKDSVDRAENWAEKLKVFGVSNGATGGNPAQRDLSGQATAFSIRPAPYEQLSAEPMEE</sequence>
<feature type="compositionally biased region" description="Low complexity" evidence="1">
    <location>
        <begin position="330"/>
        <end position="345"/>
    </location>
</feature>
<dbReference type="Proteomes" id="UP000193498">
    <property type="component" value="Unassembled WGS sequence"/>
</dbReference>
<reference evidence="2 3" key="1">
    <citation type="submission" date="2016-07" db="EMBL/GenBank/DDBJ databases">
        <title>Pervasive Adenine N6-methylation of Active Genes in Fungi.</title>
        <authorList>
            <consortium name="DOE Joint Genome Institute"/>
            <person name="Mondo S.J."/>
            <person name="Dannebaum R.O."/>
            <person name="Kuo R.C."/>
            <person name="Labutti K."/>
            <person name="Haridas S."/>
            <person name="Kuo A."/>
            <person name="Salamov A."/>
            <person name="Ahrendt S.R."/>
            <person name="Lipzen A."/>
            <person name="Sullivan W."/>
            <person name="Andreopoulos W.B."/>
            <person name="Clum A."/>
            <person name="Lindquist E."/>
            <person name="Daum C."/>
            <person name="Ramamoorthy G.K."/>
            <person name="Gryganskyi A."/>
            <person name="Culley D."/>
            <person name="Magnuson J.K."/>
            <person name="James T.Y."/>
            <person name="O'Malley M.A."/>
            <person name="Stajich J.E."/>
            <person name="Spatafora J.W."/>
            <person name="Visel A."/>
            <person name="Grigoriev I.V."/>
        </authorList>
    </citation>
    <scope>NUCLEOTIDE SEQUENCE [LARGE SCALE GENOMIC DNA]</scope>
    <source>
        <strain evidence="2 3">CBS 931.73</strain>
    </source>
</reference>
<dbReference type="Pfam" id="PF08618">
    <property type="entry name" value="Opi1"/>
    <property type="match status" value="3"/>
</dbReference>
<comment type="caution">
    <text evidence="2">The sequence shown here is derived from an EMBL/GenBank/DDBJ whole genome shotgun (WGS) entry which is preliminary data.</text>
</comment>
<evidence type="ECO:0000313" key="3">
    <source>
        <dbReference type="Proteomes" id="UP000193498"/>
    </source>
</evidence>
<feature type="region of interest" description="Disordered" evidence="1">
    <location>
        <begin position="330"/>
        <end position="352"/>
    </location>
</feature>
<dbReference type="EMBL" id="MCFE01000194">
    <property type="protein sequence ID" value="ORX94844.1"/>
    <property type="molecule type" value="Genomic_DNA"/>
</dbReference>
<name>A0A1Y1YB52_9FUNG</name>
<dbReference type="PANTHER" id="PTHR38406">
    <property type="entry name" value="TRANSCRIPTIONAL REPRESSOR OPI1"/>
    <property type="match status" value="1"/>
</dbReference>
<keyword evidence="3" id="KW-1185">Reference proteome</keyword>
<dbReference type="GO" id="GO:0003714">
    <property type="term" value="F:transcription corepressor activity"/>
    <property type="evidence" value="ECO:0007669"/>
    <property type="project" value="InterPro"/>
</dbReference>
<feature type="compositionally biased region" description="Basic and acidic residues" evidence="1">
    <location>
        <begin position="156"/>
        <end position="165"/>
    </location>
</feature>
<dbReference type="STRING" id="1314790.A0A1Y1YB52"/>
<evidence type="ECO:0000256" key="1">
    <source>
        <dbReference type="SAM" id="MobiDB-lite"/>
    </source>
</evidence>
<dbReference type="GO" id="GO:0005783">
    <property type="term" value="C:endoplasmic reticulum"/>
    <property type="evidence" value="ECO:0007669"/>
    <property type="project" value="TreeGrafter"/>
</dbReference>
<protein>
    <submittedName>
        <fullName evidence="2">Opi1-domain-containing protein</fullName>
    </submittedName>
</protein>
<dbReference type="PANTHER" id="PTHR38406:SF1">
    <property type="entry name" value="TRANSCRIPTIONAL REPRESSOR OPI1"/>
    <property type="match status" value="1"/>
</dbReference>
<evidence type="ECO:0000313" key="2">
    <source>
        <dbReference type="EMBL" id="ORX94844.1"/>
    </source>
</evidence>
<dbReference type="InterPro" id="IPR013927">
    <property type="entry name" value="TF_Opi1_Ccg-8"/>
</dbReference>
<proteinExistence type="predicted"/>
<dbReference type="GO" id="GO:0006357">
    <property type="term" value="P:regulation of transcription by RNA polymerase II"/>
    <property type="evidence" value="ECO:0007669"/>
    <property type="project" value="TreeGrafter"/>
</dbReference>
<dbReference type="OrthoDB" id="2441642at2759"/>
<dbReference type="InParanoid" id="A0A1Y1YB52"/>
<organism evidence="2 3">
    <name type="scientific">Basidiobolus meristosporus CBS 931.73</name>
    <dbReference type="NCBI Taxonomy" id="1314790"/>
    <lineage>
        <taxon>Eukaryota</taxon>
        <taxon>Fungi</taxon>
        <taxon>Fungi incertae sedis</taxon>
        <taxon>Zoopagomycota</taxon>
        <taxon>Entomophthoromycotina</taxon>
        <taxon>Basidiobolomycetes</taxon>
        <taxon>Basidiobolales</taxon>
        <taxon>Basidiobolaceae</taxon>
        <taxon>Basidiobolus</taxon>
    </lineage>
</organism>
<dbReference type="AlphaFoldDB" id="A0A1Y1YB52"/>
<feature type="region of interest" description="Disordered" evidence="1">
    <location>
        <begin position="156"/>
        <end position="198"/>
    </location>
</feature>
<feature type="compositionally biased region" description="Polar residues" evidence="1">
    <location>
        <begin position="170"/>
        <end position="198"/>
    </location>
</feature>
<dbReference type="GO" id="GO:0030968">
    <property type="term" value="P:endoplasmic reticulum unfolded protein response"/>
    <property type="evidence" value="ECO:0007669"/>
    <property type="project" value="TreeGrafter"/>
</dbReference>
<dbReference type="GO" id="GO:0008654">
    <property type="term" value="P:phospholipid biosynthetic process"/>
    <property type="evidence" value="ECO:0007669"/>
    <property type="project" value="TreeGrafter"/>
</dbReference>
<gene>
    <name evidence="2" type="ORF">K493DRAFT_352180</name>
</gene>
<accession>A0A1Y1YB52</accession>